<dbReference type="InterPro" id="IPR011009">
    <property type="entry name" value="Kinase-like_dom_sf"/>
</dbReference>
<evidence type="ECO:0000256" key="3">
    <source>
        <dbReference type="ARBA" id="ARBA00022777"/>
    </source>
</evidence>
<evidence type="ECO:0000256" key="5">
    <source>
        <dbReference type="ARBA" id="ARBA00023193"/>
    </source>
</evidence>
<organism evidence="10 11">
    <name type="scientific">Stentor coeruleus</name>
    <dbReference type="NCBI Taxonomy" id="5963"/>
    <lineage>
        <taxon>Eukaryota</taxon>
        <taxon>Sar</taxon>
        <taxon>Alveolata</taxon>
        <taxon>Ciliophora</taxon>
        <taxon>Postciliodesmatophora</taxon>
        <taxon>Heterotrichea</taxon>
        <taxon>Heterotrichida</taxon>
        <taxon>Stentoridae</taxon>
        <taxon>Stentor</taxon>
    </lineage>
</organism>
<dbReference type="PROSITE" id="PS00108">
    <property type="entry name" value="PROTEIN_KINASE_ST"/>
    <property type="match status" value="1"/>
</dbReference>
<sequence>MAAKLNLEIQKMRQMLSSTLPNSSQDVFPIIPSLTEKDSNVTIPDNSFIKKWRSGDKIFESKYPYPINYPPHTPSPTVQPNVETPPTVRRKYQYDVSDSEDMYLSSKREVSRYASDYIELQQIGSGSFGRVFKCRNKLDKLDYAIKKIPIKNKSDLARERTMQEALTLAQSSYLDDNSYIIKYYSAWIERSYLYLIMELCDCSLPEYIERIGKIDESTLKKIFRDLCKGLCKLHAQNIVHLDIKPDNVLFSFNHKFKIADLGLARITTDLCGEIPEGDARYLAPELMKIAGLDAEGVPDLTKADIFSLGCTMLEIMNREPLPNNGPLWHSIRNGDFRINGQYSSQIVGVVKDMMSRDPNNRPSAQEILQRILLSPTQTKLREAQSYIEELEARLAKISETTLPNKRKRSL</sequence>
<feature type="binding site" evidence="7">
    <location>
        <position position="151"/>
    </location>
    <ligand>
        <name>ATP</name>
        <dbReference type="ChEBI" id="CHEBI:30616"/>
    </ligand>
</feature>
<dbReference type="SMART" id="SM00220">
    <property type="entry name" value="S_TKc"/>
    <property type="match status" value="1"/>
</dbReference>
<keyword evidence="8" id="KW-0723">Serine/threonine-protein kinase</keyword>
<evidence type="ECO:0000256" key="6">
    <source>
        <dbReference type="ARBA" id="ARBA00037982"/>
    </source>
</evidence>
<evidence type="ECO:0000313" key="10">
    <source>
        <dbReference type="EMBL" id="OMJ70732.1"/>
    </source>
</evidence>
<evidence type="ECO:0000259" key="9">
    <source>
        <dbReference type="PROSITE" id="PS50011"/>
    </source>
</evidence>
<keyword evidence="1" id="KW-0808">Transferase</keyword>
<evidence type="ECO:0000256" key="8">
    <source>
        <dbReference type="RuleBase" id="RU000304"/>
    </source>
</evidence>
<evidence type="ECO:0000313" key="11">
    <source>
        <dbReference type="Proteomes" id="UP000187209"/>
    </source>
</evidence>
<dbReference type="GO" id="GO:0017148">
    <property type="term" value="P:negative regulation of translation"/>
    <property type="evidence" value="ECO:0007669"/>
    <property type="project" value="UniProtKB-KW"/>
</dbReference>
<feature type="domain" description="Protein kinase" evidence="9">
    <location>
        <begin position="117"/>
        <end position="373"/>
    </location>
</feature>
<keyword evidence="11" id="KW-1185">Reference proteome</keyword>
<dbReference type="SUPFAM" id="SSF56112">
    <property type="entry name" value="Protein kinase-like (PK-like)"/>
    <property type="match status" value="1"/>
</dbReference>
<evidence type="ECO:0000256" key="4">
    <source>
        <dbReference type="ARBA" id="ARBA00022840"/>
    </source>
</evidence>
<dbReference type="Proteomes" id="UP000187209">
    <property type="component" value="Unassembled WGS sequence"/>
</dbReference>
<keyword evidence="5" id="KW-0652">Protein synthesis inhibitor</keyword>
<keyword evidence="4 7" id="KW-0067">ATP-binding</keyword>
<accession>A0A1R2B1S3</accession>
<evidence type="ECO:0000256" key="7">
    <source>
        <dbReference type="PROSITE-ProRule" id="PRU10141"/>
    </source>
</evidence>
<proteinExistence type="inferred from homology"/>
<dbReference type="OrthoDB" id="5337378at2759"/>
<dbReference type="GO" id="GO:0004674">
    <property type="term" value="F:protein serine/threonine kinase activity"/>
    <property type="evidence" value="ECO:0007669"/>
    <property type="project" value="UniProtKB-KW"/>
</dbReference>
<comment type="similarity">
    <text evidence="6">Belongs to the protein kinase superfamily. Ser/Thr protein kinase family. GCN2 subfamily.</text>
</comment>
<comment type="caution">
    <text evidence="10">The sequence shown here is derived from an EMBL/GenBank/DDBJ whole genome shotgun (WGS) entry which is preliminary data.</text>
</comment>
<dbReference type="AlphaFoldDB" id="A0A1R2B1S3"/>
<gene>
    <name evidence="10" type="ORF">SteCoe_31233</name>
</gene>
<dbReference type="InterPro" id="IPR017441">
    <property type="entry name" value="Protein_kinase_ATP_BS"/>
</dbReference>
<evidence type="ECO:0000256" key="1">
    <source>
        <dbReference type="ARBA" id="ARBA00022679"/>
    </source>
</evidence>
<dbReference type="PANTHER" id="PTHR11042">
    <property type="entry name" value="EUKARYOTIC TRANSLATION INITIATION FACTOR 2-ALPHA KINASE EIF2-ALPHA KINASE -RELATED"/>
    <property type="match status" value="1"/>
</dbReference>
<dbReference type="GO" id="GO:0005634">
    <property type="term" value="C:nucleus"/>
    <property type="evidence" value="ECO:0007669"/>
    <property type="project" value="TreeGrafter"/>
</dbReference>
<dbReference type="PROSITE" id="PS00107">
    <property type="entry name" value="PROTEIN_KINASE_ATP"/>
    <property type="match status" value="1"/>
</dbReference>
<dbReference type="InterPro" id="IPR008271">
    <property type="entry name" value="Ser/Thr_kinase_AS"/>
</dbReference>
<protein>
    <recommendedName>
        <fullName evidence="9">Protein kinase domain-containing protein</fullName>
    </recommendedName>
</protein>
<keyword evidence="3" id="KW-0418">Kinase</keyword>
<dbReference type="PROSITE" id="PS50011">
    <property type="entry name" value="PROTEIN_KINASE_DOM"/>
    <property type="match status" value="1"/>
</dbReference>
<dbReference type="GO" id="GO:0005737">
    <property type="term" value="C:cytoplasm"/>
    <property type="evidence" value="ECO:0007669"/>
    <property type="project" value="TreeGrafter"/>
</dbReference>
<keyword evidence="2 7" id="KW-0547">Nucleotide-binding</keyword>
<dbReference type="GO" id="GO:0005524">
    <property type="term" value="F:ATP binding"/>
    <property type="evidence" value="ECO:0007669"/>
    <property type="project" value="UniProtKB-UniRule"/>
</dbReference>
<dbReference type="InterPro" id="IPR000719">
    <property type="entry name" value="Prot_kinase_dom"/>
</dbReference>
<reference evidence="10 11" key="1">
    <citation type="submission" date="2016-11" db="EMBL/GenBank/DDBJ databases">
        <title>The macronuclear genome of Stentor coeruleus: a giant cell with tiny introns.</title>
        <authorList>
            <person name="Slabodnick M."/>
            <person name="Ruby J.G."/>
            <person name="Reiff S.B."/>
            <person name="Swart E.C."/>
            <person name="Gosai S."/>
            <person name="Prabakaran S."/>
            <person name="Witkowska E."/>
            <person name="Larue G.E."/>
            <person name="Fisher S."/>
            <person name="Freeman R.M."/>
            <person name="Gunawardena J."/>
            <person name="Chu W."/>
            <person name="Stover N.A."/>
            <person name="Gregory B.D."/>
            <person name="Nowacki M."/>
            <person name="Derisi J."/>
            <person name="Roy S.W."/>
            <person name="Marshall W.F."/>
            <person name="Sood P."/>
        </authorList>
    </citation>
    <scope>NUCLEOTIDE SEQUENCE [LARGE SCALE GENOMIC DNA]</scope>
    <source>
        <strain evidence="10">WM001</strain>
    </source>
</reference>
<dbReference type="EMBL" id="MPUH01001059">
    <property type="protein sequence ID" value="OMJ70732.1"/>
    <property type="molecule type" value="Genomic_DNA"/>
</dbReference>
<dbReference type="InterPro" id="IPR050339">
    <property type="entry name" value="CC_SR_Kinase"/>
</dbReference>
<dbReference type="Gene3D" id="1.10.510.10">
    <property type="entry name" value="Transferase(Phosphotransferase) domain 1"/>
    <property type="match status" value="1"/>
</dbReference>
<evidence type="ECO:0000256" key="2">
    <source>
        <dbReference type="ARBA" id="ARBA00022741"/>
    </source>
</evidence>
<dbReference type="Gene3D" id="3.30.200.20">
    <property type="entry name" value="Phosphorylase Kinase, domain 1"/>
    <property type="match status" value="1"/>
</dbReference>
<dbReference type="PANTHER" id="PTHR11042:SF190">
    <property type="entry name" value="MITOSIS INHIBITOR PROTEIN KINASE MIK1"/>
    <property type="match status" value="1"/>
</dbReference>
<name>A0A1R2B1S3_9CILI</name>
<dbReference type="Pfam" id="PF00069">
    <property type="entry name" value="Pkinase"/>
    <property type="match status" value="1"/>
</dbReference>